<keyword evidence="3" id="KW-1185">Reference proteome</keyword>
<dbReference type="RefSeq" id="WP_155310316.1">
    <property type="nucleotide sequence ID" value="NZ_AP021879.1"/>
</dbReference>
<dbReference type="GO" id="GO:0004853">
    <property type="term" value="F:uroporphyrinogen decarboxylase activity"/>
    <property type="evidence" value="ECO:0007669"/>
    <property type="project" value="InterPro"/>
</dbReference>
<sequence length="120" mass="13767">MCDDTGTPKSEEQRLKVFADIMAKAVDRDDQYVAVFFSSGTFEMTHYLMGMEGAMMGLYEEPECMHELIECLTDYEIRYAEQIIERLKPNASLNRIKLPTVTLDNWVVSLNTDFRLTAAP</sequence>
<dbReference type="Proteomes" id="UP000422108">
    <property type="component" value="Chromosome"/>
</dbReference>
<dbReference type="Gene3D" id="3.20.20.210">
    <property type="match status" value="1"/>
</dbReference>
<dbReference type="InterPro" id="IPR038071">
    <property type="entry name" value="UROD/MetE-like_sf"/>
</dbReference>
<dbReference type="Pfam" id="PF01208">
    <property type="entry name" value="URO-D"/>
    <property type="match status" value="1"/>
</dbReference>
<protein>
    <recommendedName>
        <fullName evidence="1">Uroporphyrinogen decarboxylase (URO-D) domain-containing protein</fullName>
    </recommendedName>
</protein>
<evidence type="ECO:0000259" key="1">
    <source>
        <dbReference type="Pfam" id="PF01208"/>
    </source>
</evidence>
<reference evidence="2 3" key="1">
    <citation type="submission" date="2019-11" db="EMBL/GenBank/DDBJ databases">
        <title>Comparative genomics of hydrocarbon-degrading Desulfosarcina strains.</title>
        <authorList>
            <person name="Watanabe M."/>
            <person name="Kojima H."/>
            <person name="Fukui M."/>
        </authorList>
    </citation>
    <scope>NUCLEOTIDE SEQUENCE [LARGE SCALE GENOMIC DNA]</scope>
    <source>
        <strain evidence="3">oXyS1</strain>
    </source>
</reference>
<dbReference type="AlphaFoldDB" id="A0A5K8A9B4"/>
<gene>
    <name evidence="2" type="ORF">DSCOOX_22610</name>
</gene>
<evidence type="ECO:0000313" key="2">
    <source>
        <dbReference type="EMBL" id="BBO89081.1"/>
    </source>
</evidence>
<accession>A0A5K8A9B4</accession>
<dbReference type="EMBL" id="AP021879">
    <property type="protein sequence ID" value="BBO89081.1"/>
    <property type="molecule type" value="Genomic_DNA"/>
</dbReference>
<proteinExistence type="predicted"/>
<dbReference type="InterPro" id="IPR000257">
    <property type="entry name" value="Uroporphyrinogen_deCOase"/>
</dbReference>
<dbReference type="GO" id="GO:0006779">
    <property type="term" value="P:porphyrin-containing compound biosynthetic process"/>
    <property type="evidence" value="ECO:0007669"/>
    <property type="project" value="InterPro"/>
</dbReference>
<evidence type="ECO:0000313" key="3">
    <source>
        <dbReference type="Proteomes" id="UP000422108"/>
    </source>
</evidence>
<feature type="domain" description="Uroporphyrinogen decarboxylase (URO-D)" evidence="1">
    <location>
        <begin position="8"/>
        <end position="85"/>
    </location>
</feature>
<organism evidence="2 3">
    <name type="scientific">Desulfosarcina ovata subsp. ovata</name>
    <dbReference type="NCBI Taxonomy" id="2752305"/>
    <lineage>
        <taxon>Bacteria</taxon>
        <taxon>Pseudomonadati</taxon>
        <taxon>Thermodesulfobacteriota</taxon>
        <taxon>Desulfobacteria</taxon>
        <taxon>Desulfobacterales</taxon>
        <taxon>Desulfosarcinaceae</taxon>
        <taxon>Desulfosarcina</taxon>
    </lineage>
</organism>
<dbReference type="SUPFAM" id="SSF51726">
    <property type="entry name" value="UROD/MetE-like"/>
    <property type="match status" value="1"/>
</dbReference>
<name>A0A5K8A9B4_9BACT</name>